<evidence type="ECO:0000259" key="8">
    <source>
        <dbReference type="Pfam" id="PF01529"/>
    </source>
</evidence>
<dbReference type="Pfam" id="PF01529">
    <property type="entry name" value="DHHC"/>
    <property type="match status" value="1"/>
</dbReference>
<dbReference type="InParanoid" id="A2FN84"/>
<evidence type="ECO:0000256" key="3">
    <source>
        <dbReference type="ARBA" id="ARBA00022692"/>
    </source>
</evidence>
<dbReference type="InterPro" id="IPR001594">
    <property type="entry name" value="Palmitoyltrfase_DHHC"/>
</dbReference>
<keyword evidence="2 7" id="KW-0808">Transferase</keyword>
<feature type="transmembrane region" description="Helical" evidence="7">
    <location>
        <begin position="113"/>
        <end position="134"/>
    </location>
</feature>
<dbReference type="EC" id="2.3.1.225" evidence="7"/>
<dbReference type="Proteomes" id="UP000001542">
    <property type="component" value="Unassembled WGS sequence"/>
</dbReference>
<comment type="catalytic activity">
    <reaction evidence="7">
        <text>L-cysteinyl-[protein] + hexadecanoyl-CoA = S-hexadecanoyl-L-cysteinyl-[protein] + CoA</text>
        <dbReference type="Rhea" id="RHEA:36683"/>
        <dbReference type="Rhea" id="RHEA-COMP:10131"/>
        <dbReference type="Rhea" id="RHEA-COMP:11032"/>
        <dbReference type="ChEBI" id="CHEBI:29950"/>
        <dbReference type="ChEBI" id="CHEBI:57287"/>
        <dbReference type="ChEBI" id="CHEBI:57379"/>
        <dbReference type="ChEBI" id="CHEBI:74151"/>
        <dbReference type="EC" id="2.3.1.225"/>
    </reaction>
</comment>
<evidence type="ECO:0000256" key="5">
    <source>
        <dbReference type="ARBA" id="ARBA00023136"/>
    </source>
</evidence>
<dbReference type="PANTHER" id="PTHR22883">
    <property type="entry name" value="ZINC FINGER DHHC DOMAIN CONTAINING PROTEIN"/>
    <property type="match status" value="1"/>
</dbReference>
<evidence type="ECO:0000256" key="4">
    <source>
        <dbReference type="ARBA" id="ARBA00022989"/>
    </source>
</evidence>
<dbReference type="GO" id="GO:0019706">
    <property type="term" value="F:protein-cysteine S-palmitoyltransferase activity"/>
    <property type="evidence" value="ECO:0000318"/>
    <property type="project" value="GO_Central"/>
</dbReference>
<evidence type="ECO:0000256" key="1">
    <source>
        <dbReference type="ARBA" id="ARBA00004141"/>
    </source>
</evidence>
<evidence type="ECO:0000256" key="7">
    <source>
        <dbReference type="RuleBase" id="RU079119"/>
    </source>
</evidence>
<proteinExistence type="inferred from homology"/>
<keyword evidence="6 7" id="KW-0012">Acyltransferase</keyword>
<name>A2FN84_TRIV3</name>
<evidence type="ECO:0000256" key="6">
    <source>
        <dbReference type="ARBA" id="ARBA00023315"/>
    </source>
</evidence>
<keyword evidence="3 7" id="KW-0812">Transmembrane</keyword>
<comment type="domain">
    <text evidence="7">The DHHC domain is required for palmitoyltransferase activity.</text>
</comment>
<gene>
    <name evidence="9" type="ORF">TVAG_003340</name>
</gene>
<dbReference type="AlphaFoldDB" id="A2FN84"/>
<dbReference type="SMR" id="A2FN84"/>
<dbReference type="EMBL" id="DS113900">
    <property type="protein sequence ID" value="EAX93643.1"/>
    <property type="molecule type" value="Genomic_DNA"/>
</dbReference>
<dbReference type="GO" id="GO:0016020">
    <property type="term" value="C:membrane"/>
    <property type="evidence" value="ECO:0007669"/>
    <property type="project" value="UniProtKB-SubCell"/>
</dbReference>
<evidence type="ECO:0000313" key="10">
    <source>
        <dbReference type="Proteomes" id="UP000001542"/>
    </source>
</evidence>
<dbReference type="VEuPathDB" id="TrichDB:TVAGG3_0669530"/>
<dbReference type="VEuPathDB" id="TrichDB:TVAG_003340"/>
<organism evidence="9 10">
    <name type="scientific">Trichomonas vaginalis (strain ATCC PRA-98 / G3)</name>
    <dbReference type="NCBI Taxonomy" id="412133"/>
    <lineage>
        <taxon>Eukaryota</taxon>
        <taxon>Metamonada</taxon>
        <taxon>Parabasalia</taxon>
        <taxon>Trichomonadida</taxon>
        <taxon>Trichomonadidae</taxon>
        <taxon>Trichomonas</taxon>
    </lineage>
</organism>
<accession>A2FN84</accession>
<dbReference type="PROSITE" id="PS50216">
    <property type="entry name" value="DHHC"/>
    <property type="match status" value="1"/>
</dbReference>
<keyword evidence="10" id="KW-1185">Reference proteome</keyword>
<evidence type="ECO:0000313" key="9">
    <source>
        <dbReference type="EMBL" id="EAX93643.1"/>
    </source>
</evidence>
<keyword evidence="5 7" id="KW-0472">Membrane</keyword>
<dbReference type="RefSeq" id="XP_001306573.1">
    <property type="nucleotide sequence ID" value="XM_001306572.1"/>
</dbReference>
<dbReference type="GO" id="GO:0006612">
    <property type="term" value="P:protein targeting to membrane"/>
    <property type="evidence" value="ECO:0000318"/>
    <property type="project" value="GO_Central"/>
</dbReference>
<dbReference type="KEGG" id="tva:4751366"/>
<protein>
    <recommendedName>
        <fullName evidence="7">Palmitoyltransferase</fullName>
        <ecNumber evidence="7">2.3.1.225</ecNumber>
    </recommendedName>
</protein>
<evidence type="ECO:0000256" key="2">
    <source>
        <dbReference type="ARBA" id="ARBA00022679"/>
    </source>
</evidence>
<dbReference type="GO" id="GO:0005794">
    <property type="term" value="C:Golgi apparatus"/>
    <property type="evidence" value="ECO:0000318"/>
    <property type="project" value="GO_Central"/>
</dbReference>
<dbReference type="InterPro" id="IPR039859">
    <property type="entry name" value="PFA4/ZDH16/20/ERF2-like"/>
</dbReference>
<reference evidence="9" key="1">
    <citation type="submission" date="2006-10" db="EMBL/GenBank/DDBJ databases">
        <authorList>
            <person name="Amadeo P."/>
            <person name="Zhao Q."/>
            <person name="Wortman J."/>
            <person name="Fraser-Liggett C."/>
            <person name="Carlton J."/>
        </authorList>
    </citation>
    <scope>NUCLEOTIDE SEQUENCE</scope>
    <source>
        <strain evidence="9">G3</strain>
    </source>
</reference>
<dbReference type="GO" id="GO:0005783">
    <property type="term" value="C:endoplasmic reticulum"/>
    <property type="evidence" value="ECO:0000318"/>
    <property type="project" value="GO_Central"/>
</dbReference>
<reference evidence="9" key="2">
    <citation type="journal article" date="2007" name="Science">
        <title>Draft genome sequence of the sexually transmitted pathogen Trichomonas vaginalis.</title>
        <authorList>
            <person name="Carlton J.M."/>
            <person name="Hirt R.P."/>
            <person name="Silva J.C."/>
            <person name="Delcher A.L."/>
            <person name="Schatz M."/>
            <person name="Zhao Q."/>
            <person name="Wortman J.R."/>
            <person name="Bidwell S.L."/>
            <person name="Alsmark U.C.M."/>
            <person name="Besteiro S."/>
            <person name="Sicheritz-Ponten T."/>
            <person name="Noel C.J."/>
            <person name="Dacks J.B."/>
            <person name="Foster P.G."/>
            <person name="Simillion C."/>
            <person name="Van de Peer Y."/>
            <person name="Miranda-Saavedra D."/>
            <person name="Barton G.J."/>
            <person name="Westrop G.D."/>
            <person name="Mueller S."/>
            <person name="Dessi D."/>
            <person name="Fiori P.L."/>
            <person name="Ren Q."/>
            <person name="Paulsen I."/>
            <person name="Zhang H."/>
            <person name="Bastida-Corcuera F.D."/>
            <person name="Simoes-Barbosa A."/>
            <person name="Brown M.T."/>
            <person name="Hayes R.D."/>
            <person name="Mukherjee M."/>
            <person name="Okumura C.Y."/>
            <person name="Schneider R."/>
            <person name="Smith A.J."/>
            <person name="Vanacova S."/>
            <person name="Villalvazo M."/>
            <person name="Haas B.J."/>
            <person name="Pertea M."/>
            <person name="Feldblyum T.V."/>
            <person name="Utterback T.R."/>
            <person name="Shu C.L."/>
            <person name="Osoegawa K."/>
            <person name="de Jong P.J."/>
            <person name="Hrdy I."/>
            <person name="Horvathova L."/>
            <person name="Zubacova Z."/>
            <person name="Dolezal P."/>
            <person name="Malik S.B."/>
            <person name="Logsdon J.M. Jr."/>
            <person name="Henze K."/>
            <person name="Gupta A."/>
            <person name="Wang C.C."/>
            <person name="Dunne R.L."/>
            <person name="Upcroft J.A."/>
            <person name="Upcroft P."/>
            <person name="White O."/>
            <person name="Salzberg S.L."/>
            <person name="Tang P."/>
            <person name="Chiu C.-H."/>
            <person name="Lee Y.-S."/>
            <person name="Embley T.M."/>
            <person name="Coombs G.H."/>
            <person name="Mottram J.C."/>
            <person name="Tachezy J."/>
            <person name="Fraser-Liggett C.M."/>
            <person name="Johnson P.J."/>
        </authorList>
    </citation>
    <scope>NUCLEOTIDE SEQUENCE [LARGE SCALE GENOMIC DNA]</scope>
    <source>
        <strain evidence="9">G3</strain>
    </source>
</reference>
<feature type="transmembrane region" description="Helical" evidence="7">
    <location>
        <begin position="81"/>
        <end position="101"/>
    </location>
</feature>
<dbReference type="STRING" id="5722.A2FN84"/>
<dbReference type="PANTHER" id="PTHR22883:SF147">
    <property type="entry name" value="PALMITOYLTRANSFERASE"/>
    <property type="match status" value="1"/>
</dbReference>
<keyword evidence="4 7" id="KW-1133">Transmembrane helix</keyword>
<feature type="domain" description="Palmitoyltransferase DHHC" evidence="8">
    <location>
        <begin position="29"/>
        <end position="151"/>
    </location>
</feature>
<sequence>MGMQTSTLPENQQDFMISGYVCPPDGIITSEKQYEWAHNLPKPSRSTLTHSARRYVIRADHLCGWTTVWIGKRNYKMFMLFNFYGTPYLGLFSAYCIRYFVKYFNSLEITPLVIVAIYGILALSFTLLTFSFSISSLSLACHNRTNWEDWNTVTEDYDRGSCKANMEDICGTPASKWDYFCPKSPFTNITNDELVRQYDP</sequence>
<comment type="similarity">
    <text evidence="7">Belongs to the DHHC palmitoyltransferase family.</text>
</comment>
<comment type="subcellular location">
    <subcellularLocation>
        <location evidence="1">Membrane</location>
        <topology evidence="1">Multi-pass membrane protein</topology>
    </subcellularLocation>
</comment>